<dbReference type="PROSITE" id="PS51662">
    <property type="entry name" value="BP_PHYTASE"/>
    <property type="match status" value="1"/>
</dbReference>
<feature type="domain" description="BPP" evidence="1">
    <location>
        <begin position="80"/>
        <end position="404"/>
    </location>
</feature>
<evidence type="ECO:0000259" key="1">
    <source>
        <dbReference type="PROSITE" id="PS51662"/>
    </source>
</evidence>
<evidence type="ECO:0000313" key="2">
    <source>
        <dbReference type="EMBL" id="MCK1783948.1"/>
    </source>
</evidence>
<dbReference type="Proteomes" id="UP001317085">
    <property type="component" value="Unassembled WGS sequence"/>
</dbReference>
<dbReference type="RefSeq" id="WP_247397442.1">
    <property type="nucleotide sequence ID" value="NZ_JAKNRV010000031.1"/>
</dbReference>
<dbReference type="EMBL" id="JAKNRV010000031">
    <property type="protein sequence ID" value="MCK1783948.1"/>
    <property type="molecule type" value="Genomic_DNA"/>
</dbReference>
<dbReference type="Gene3D" id="3.55.50.30">
    <property type="match status" value="1"/>
</dbReference>
<dbReference type="InterPro" id="IPR005644">
    <property type="entry name" value="NolW-like"/>
</dbReference>
<keyword evidence="3" id="KW-1185">Reference proteome</keyword>
<accession>A0ABT0EE09</accession>
<dbReference type="Pfam" id="PF02333">
    <property type="entry name" value="Phytase"/>
    <property type="match status" value="1"/>
</dbReference>
<dbReference type="Pfam" id="PF03958">
    <property type="entry name" value="Secretin_N"/>
    <property type="match status" value="1"/>
</dbReference>
<dbReference type="InterPro" id="IPR011042">
    <property type="entry name" value="6-blade_b-propeller_TolB-like"/>
</dbReference>
<name>A0ABT0EE09_9PSED</name>
<sequence length="407" mass="45028">MHNKIHKRDSLRIDPPETSSRRADWRCLIALTCLLAPAQYALAAIPAEWKNTAYAYEAQYKPLREVLEDFAQTFGTQLQIEGLLEGNVNGKIRANTPQSLLDRLGVEHRFQWYLYNNTLHISTLDQQESARLEVSSETIADLKQALTDIGLLDSRFGWGELPEDGVVLVSGPRRYIEQIKQFSSQRRSGELREAGEVPTPLKEIYGICLFQPPSGDIYAIANGKDGTFLQYRLSAPDGRVQGELVRQFKVDSQPEGCVADDQRQRLFIGEEDVGVWAVDARADQPATLTSVIKVGAQLHADVEGLALYQSGARDYLVISSQGNDSYLVVDAEPPFAAHGAFRVGLNAEAGIDGASETDGLEVTAVNLGGPWSQGMLVVQDGRKRMPEQTQNFKFVPWRDVTGALKLP</sequence>
<dbReference type="InterPro" id="IPR003431">
    <property type="entry name" value="B-propeller_Phytase"/>
</dbReference>
<protein>
    <submittedName>
        <fullName evidence="2">Phytase</fullName>
    </submittedName>
</protein>
<dbReference type="Gene3D" id="2.120.10.30">
    <property type="entry name" value="TolB, C-terminal domain"/>
    <property type="match status" value="1"/>
</dbReference>
<reference evidence="2 3" key="1">
    <citation type="submission" date="2022-02" db="EMBL/GenBank/DDBJ databases">
        <title>Comparative genomics of the first Antarctic Pseudomonas spp. capable of biotransforming 2,4,6-Trinitrotoluene.</title>
        <authorList>
            <person name="Cabrera M.A."/>
            <person name="Marquez S.L."/>
            <person name="Perez-Donoso J.M."/>
        </authorList>
    </citation>
    <scope>NUCLEOTIDE SEQUENCE [LARGE SCALE GENOMIC DNA]</scope>
    <source>
        <strain evidence="2 3">TNT11</strain>
    </source>
</reference>
<gene>
    <name evidence="2" type="ORF">L9Z73_06085</name>
</gene>
<comment type="caution">
    <text evidence="2">The sequence shown here is derived from an EMBL/GenBank/DDBJ whole genome shotgun (WGS) entry which is preliminary data.</text>
</comment>
<dbReference type="SUPFAM" id="SSF50956">
    <property type="entry name" value="Thermostable phytase (3-phytase)"/>
    <property type="match status" value="1"/>
</dbReference>
<organism evidence="2 3">
    <name type="scientific">Pseudomonas emilianonis</name>
    <dbReference type="NCBI Taxonomy" id="2915812"/>
    <lineage>
        <taxon>Bacteria</taxon>
        <taxon>Pseudomonadati</taxon>
        <taxon>Pseudomonadota</taxon>
        <taxon>Gammaproteobacteria</taxon>
        <taxon>Pseudomonadales</taxon>
        <taxon>Pseudomonadaceae</taxon>
        <taxon>Pseudomonas</taxon>
    </lineage>
</organism>
<proteinExistence type="predicted"/>
<evidence type="ECO:0000313" key="3">
    <source>
        <dbReference type="Proteomes" id="UP001317085"/>
    </source>
</evidence>